<dbReference type="AlphaFoldDB" id="A0A7D5RAB5"/>
<evidence type="ECO:0000313" key="2">
    <source>
        <dbReference type="Proteomes" id="UP000509478"/>
    </source>
</evidence>
<protein>
    <submittedName>
        <fullName evidence="1">Uncharacterized protein</fullName>
    </submittedName>
</protein>
<dbReference type="KEGG" id="nue:C5F50_03840"/>
<accession>A0A7D5RAB5</accession>
<proteinExistence type="predicted"/>
<dbReference type="EMBL" id="CP026995">
    <property type="protein sequence ID" value="QLH06304.1"/>
    <property type="molecule type" value="Genomic_DNA"/>
</dbReference>
<reference evidence="1 2" key="1">
    <citation type="submission" date="2018-02" db="EMBL/GenBank/DDBJ databases">
        <title>Complete genome of Nitrosopumilus ureaphilus PS0.</title>
        <authorList>
            <person name="Qin W."/>
            <person name="Zheng Y."/>
            <person name="Stahl D.A."/>
        </authorList>
    </citation>
    <scope>NUCLEOTIDE SEQUENCE [LARGE SCALE GENOMIC DNA]</scope>
    <source>
        <strain evidence="1 2">PS0</strain>
    </source>
</reference>
<dbReference type="Proteomes" id="UP000509478">
    <property type="component" value="Chromosome"/>
</dbReference>
<organism evidence="1 2">
    <name type="scientific">Nitrosopumilus ureiphilus</name>
    <dbReference type="NCBI Taxonomy" id="1470067"/>
    <lineage>
        <taxon>Archaea</taxon>
        <taxon>Nitrososphaerota</taxon>
        <taxon>Nitrososphaeria</taxon>
        <taxon>Nitrosopumilales</taxon>
        <taxon>Nitrosopumilaceae</taxon>
        <taxon>Nitrosopumilus</taxon>
    </lineage>
</organism>
<sequence>MISQSINCIATRQKRLRTRFTIKIPKQELLGALKKDINNLVFRITDRFPDSSLTEDPDLI</sequence>
<evidence type="ECO:0000313" key="1">
    <source>
        <dbReference type="EMBL" id="QLH06304.1"/>
    </source>
</evidence>
<name>A0A7D5RAB5_9ARCH</name>
<keyword evidence="2" id="KW-1185">Reference proteome</keyword>
<gene>
    <name evidence="1" type="ORF">C5F50_03840</name>
</gene>